<feature type="domain" description="Glycosyl transferase family 1" evidence="1">
    <location>
        <begin position="194"/>
        <end position="352"/>
    </location>
</feature>
<dbReference type="EMBL" id="FOVN01000002">
    <property type="protein sequence ID" value="SFN67681.1"/>
    <property type="molecule type" value="Genomic_DNA"/>
</dbReference>
<sequence length="377" mass="42614">MSNLHSGGQFFATNKPKIAFIISSLTSGGAERVLSTLANAFVTDYQVTIISLYHVTPFYELDKNIKVISCKAAYNKNMRFIDSLSNNVFMVRSIFRILKKEDISVAIGFMTTTNIYTIIASKLAKIPCLISERTHPDFDPLSGFWIKIRKLTYPYCTKLIVQTSSIKSYFSKFIKINKLTIIKNPLAKELINFRDNTIKKEKIILSVGRLDPVKNHKLLIEAFAEMSRDNWKIQIVGEGALHTQLQELIKTLNIEKSVELIGSVDCIQDYYSKASIFAFTSNFEGFPNALIEAMAFGLPCVSTNCPSGPSEIINDGENGFLIPVDDKNMLKRKLEILMAQPELREKFGSSAKASTTMFEIKHISEQWQYLITQALQR</sequence>
<dbReference type="AlphaFoldDB" id="A0A1I5AZ88"/>
<evidence type="ECO:0000259" key="2">
    <source>
        <dbReference type="Pfam" id="PF13439"/>
    </source>
</evidence>
<evidence type="ECO:0000259" key="1">
    <source>
        <dbReference type="Pfam" id="PF00534"/>
    </source>
</evidence>
<keyword evidence="4" id="KW-1185">Reference proteome</keyword>
<dbReference type="PANTHER" id="PTHR12526">
    <property type="entry name" value="GLYCOSYLTRANSFERASE"/>
    <property type="match status" value="1"/>
</dbReference>
<dbReference type="PANTHER" id="PTHR12526:SF630">
    <property type="entry name" value="GLYCOSYLTRANSFERASE"/>
    <property type="match status" value="1"/>
</dbReference>
<dbReference type="Pfam" id="PF00534">
    <property type="entry name" value="Glycos_transf_1"/>
    <property type="match status" value="1"/>
</dbReference>
<evidence type="ECO:0000313" key="4">
    <source>
        <dbReference type="Proteomes" id="UP000198705"/>
    </source>
</evidence>
<name>A0A1I5AZ88_9FLAO</name>
<dbReference type="InterPro" id="IPR001296">
    <property type="entry name" value="Glyco_trans_1"/>
</dbReference>
<protein>
    <submittedName>
        <fullName evidence="3">GalNAc-alpha-(1-&gt;4)-GalNAc-alpha-(1-&gt;3)-diNAcBac-PP-undecaprenol alpha-1,4-N-acetyl-D-galactosaminyltransferase</fullName>
    </submittedName>
</protein>
<dbReference type="GO" id="GO:0016757">
    <property type="term" value="F:glycosyltransferase activity"/>
    <property type="evidence" value="ECO:0007669"/>
    <property type="project" value="InterPro"/>
</dbReference>
<evidence type="ECO:0000313" key="3">
    <source>
        <dbReference type="EMBL" id="SFN67681.1"/>
    </source>
</evidence>
<dbReference type="InterPro" id="IPR028098">
    <property type="entry name" value="Glyco_trans_4-like_N"/>
</dbReference>
<dbReference type="SUPFAM" id="SSF53756">
    <property type="entry name" value="UDP-Glycosyltransferase/glycogen phosphorylase"/>
    <property type="match status" value="1"/>
</dbReference>
<dbReference type="Proteomes" id="UP000198705">
    <property type="component" value="Unassembled WGS sequence"/>
</dbReference>
<dbReference type="Pfam" id="PF13439">
    <property type="entry name" value="Glyco_transf_4"/>
    <property type="match status" value="1"/>
</dbReference>
<dbReference type="RefSeq" id="WP_092207270.1">
    <property type="nucleotide sequence ID" value="NZ_FOVN01000002.1"/>
</dbReference>
<feature type="domain" description="Glycosyltransferase subfamily 4-like N-terminal" evidence="2">
    <location>
        <begin position="28"/>
        <end position="185"/>
    </location>
</feature>
<keyword evidence="3" id="KW-0808">Transferase</keyword>
<dbReference type="OrthoDB" id="9811239at2"/>
<gene>
    <name evidence="3" type="ORF">SAMN04487989_102378</name>
</gene>
<proteinExistence type="predicted"/>
<accession>A0A1I5AZ88</accession>
<organism evidence="3 4">
    <name type="scientific">Bizionia echini</name>
    <dbReference type="NCBI Taxonomy" id="649333"/>
    <lineage>
        <taxon>Bacteria</taxon>
        <taxon>Pseudomonadati</taxon>
        <taxon>Bacteroidota</taxon>
        <taxon>Flavobacteriia</taxon>
        <taxon>Flavobacteriales</taxon>
        <taxon>Flavobacteriaceae</taxon>
        <taxon>Bizionia</taxon>
    </lineage>
</organism>
<dbReference type="STRING" id="649333.SAMN04487989_102378"/>
<dbReference type="Gene3D" id="3.40.50.2000">
    <property type="entry name" value="Glycogen Phosphorylase B"/>
    <property type="match status" value="2"/>
</dbReference>
<dbReference type="CDD" id="cd03820">
    <property type="entry name" value="GT4_AmsD-like"/>
    <property type="match status" value="1"/>
</dbReference>
<reference evidence="4" key="1">
    <citation type="submission" date="2016-10" db="EMBL/GenBank/DDBJ databases">
        <authorList>
            <person name="Varghese N."/>
            <person name="Submissions S."/>
        </authorList>
    </citation>
    <scope>NUCLEOTIDE SEQUENCE [LARGE SCALE GENOMIC DNA]</scope>
    <source>
        <strain evidence="4">DSM 23925</strain>
    </source>
</reference>